<keyword evidence="1" id="KW-0547">Nucleotide-binding</keyword>
<dbReference type="EC" id="5.6.2.3" evidence="1"/>
<reference evidence="4" key="1">
    <citation type="submission" date="2015-07" db="EMBL/GenBank/DDBJ databases">
        <title>MeaNS - Measles Nucleotide Surveillance Program.</title>
        <authorList>
            <person name="Tran T."/>
            <person name="Druce J."/>
        </authorList>
    </citation>
    <scope>NUCLEOTIDE SEQUENCE</scope>
    <source>
        <strain evidence="4">UCB-OBI-ISO-001</strain>
        <tissue evidence="4">Gonad</tissue>
    </source>
</reference>
<keyword evidence="1" id="KW-0067">ATP-binding</keyword>
<evidence type="ECO:0000259" key="2">
    <source>
        <dbReference type="Pfam" id="PF05970"/>
    </source>
</evidence>
<dbReference type="InterPro" id="IPR049163">
    <property type="entry name" value="Pif1-like_2B_dom"/>
</dbReference>
<keyword evidence="1" id="KW-0378">Hydrolase</keyword>
<dbReference type="Pfam" id="PF05970">
    <property type="entry name" value="PIF1"/>
    <property type="match status" value="1"/>
</dbReference>
<comment type="catalytic activity">
    <reaction evidence="1">
        <text>ATP + H2O = ADP + phosphate + H(+)</text>
        <dbReference type="Rhea" id="RHEA:13065"/>
        <dbReference type="ChEBI" id="CHEBI:15377"/>
        <dbReference type="ChEBI" id="CHEBI:15378"/>
        <dbReference type="ChEBI" id="CHEBI:30616"/>
        <dbReference type="ChEBI" id="CHEBI:43474"/>
        <dbReference type="ChEBI" id="CHEBI:456216"/>
        <dbReference type="EC" id="5.6.2.3"/>
    </reaction>
</comment>
<dbReference type="PANTHER" id="PTHR10492">
    <property type="match status" value="1"/>
</dbReference>
<sequence length="240" mass="26625">QWNRIDLVTASSEIAVTLLAGDQTAHPTFKLPLDLSSKKDPVCNISKNSGMGKPIKKCDLIVWDECTTAHTRALQAVVRTLQDIRNNNSLMENITVLFSGDFRQTLPVVPKGSKVDELNASIKSSALWHHEIVNYPVKFLNSLEPPGTPPHCLQLAKGAPIMLLRNLSQPKLCNGTRLIVYKLMRNCIEATILTGCVKGETTFILRIPVITSNMSFQFKTSQFPIQLSFAMTINKIKAKP</sequence>
<dbReference type="InterPro" id="IPR027417">
    <property type="entry name" value="P-loop_NTPase"/>
</dbReference>
<name>A0A0L8FNF1_OCTBM</name>
<dbReference type="GO" id="GO:0006281">
    <property type="term" value="P:DNA repair"/>
    <property type="evidence" value="ECO:0007669"/>
    <property type="project" value="UniProtKB-KW"/>
</dbReference>
<dbReference type="GO" id="GO:0006310">
    <property type="term" value="P:DNA recombination"/>
    <property type="evidence" value="ECO:0007669"/>
    <property type="project" value="UniProtKB-KW"/>
</dbReference>
<evidence type="ECO:0000259" key="3">
    <source>
        <dbReference type="Pfam" id="PF21530"/>
    </source>
</evidence>
<dbReference type="GO" id="GO:0000723">
    <property type="term" value="P:telomere maintenance"/>
    <property type="evidence" value="ECO:0007669"/>
    <property type="project" value="InterPro"/>
</dbReference>
<dbReference type="PANTHER" id="PTHR10492:SF57">
    <property type="entry name" value="ATP-DEPENDENT DNA HELICASE"/>
    <property type="match status" value="1"/>
</dbReference>
<feature type="domain" description="DNA helicase Pif1-like 2B" evidence="3">
    <location>
        <begin position="138"/>
        <end position="183"/>
    </location>
</feature>
<dbReference type="InterPro" id="IPR010285">
    <property type="entry name" value="DNA_helicase_pif1-like_DEAD"/>
</dbReference>
<dbReference type="GO" id="GO:0016887">
    <property type="term" value="F:ATP hydrolysis activity"/>
    <property type="evidence" value="ECO:0007669"/>
    <property type="project" value="RHEA"/>
</dbReference>
<evidence type="ECO:0000313" key="4">
    <source>
        <dbReference type="EMBL" id="KOF66241.1"/>
    </source>
</evidence>
<accession>A0A0L8FNF1</accession>
<comment type="similarity">
    <text evidence="1">Belongs to the helicase family.</text>
</comment>
<keyword evidence="1" id="KW-0347">Helicase</keyword>
<protein>
    <recommendedName>
        <fullName evidence="1">ATP-dependent DNA helicase</fullName>
        <ecNumber evidence="1">5.6.2.3</ecNumber>
    </recommendedName>
</protein>
<dbReference type="GO" id="GO:0005524">
    <property type="term" value="F:ATP binding"/>
    <property type="evidence" value="ECO:0007669"/>
    <property type="project" value="UniProtKB-KW"/>
</dbReference>
<dbReference type="EMBL" id="KQ428358">
    <property type="protein sequence ID" value="KOF66241.1"/>
    <property type="molecule type" value="Genomic_DNA"/>
</dbReference>
<gene>
    <name evidence="4" type="ORF">OCBIM_22013065mg</name>
</gene>
<dbReference type="OrthoDB" id="6265497at2759"/>
<proteinExistence type="inferred from homology"/>
<dbReference type="SUPFAM" id="SSF52540">
    <property type="entry name" value="P-loop containing nucleoside triphosphate hydrolases"/>
    <property type="match status" value="1"/>
</dbReference>
<feature type="non-terminal residue" evidence="4">
    <location>
        <position position="1"/>
    </location>
</feature>
<dbReference type="AlphaFoldDB" id="A0A0L8FNF1"/>
<keyword evidence="1" id="KW-0227">DNA damage</keyword>
<evidence type="ECO:0000256" key="1">
    <source>
        <dbReference type="RuleBase" id="RU363044"/>
    </source>
</evidence>
<keyword evidence="1" id="KW-0234">DNA repair</keyword>
<dbReference type="Gene3D" id="3.40.50.300">
    <property type="entry name" value="P-loop containing nucleotide triphosphate hydrolases"/>
    <property type="match status" value="1"/>
</dbReference>
<keyword evidence="1" id="KW-0233">DNA recombination</keyword>
<dbReference type="GO" id="GO:0043139">
    <property type="term" value="F:5'-3' DNA helicase activity"/>
    <property type="evidence" value="ECO:0007669"/>
    <property type="project" value="UniProtKB-EC"/>
</dbReference>
<feature type="domain" description="DNA helicase Pif1-like DEAD-box helicase" evidence="2">
    <location>
        <begin position="4"/>
        <end position="130"/>
    </location>
</feature>
<comment type="cofactor">
    <cofactor evidence="1">
        <name>Mg(2+)</name>
        <dbReference type="ChEBI" id="CHEBI:18420"/>
    </cofactor>
</comment>
<dbReference type="Pfam" id="PF21530">
    <property type="entry name" value="Pif1_2B_dom"/>
    <property type="match status" value="1"/>
</dbReference>
<organism evidence="4">
    <name type="scientific">Octopus bimaculoides</name>
    <name type="common">California two-spotted octopus</name>
    <dbReference type="NCBI Taxonomy" id="37653"/>
    <lineage>
        <taxon>Eukaryota</taxon>
        <taxon>Metazoa</taxon>
        <taxon>Spiralia</taxon>
        <taxon>Lophotrochozoa</taxon>
        <taxon>Mollusca</taxon>
        <taxon>Cephalopoda</taxon>
        <taxon>Coleoidea</taxon>
        <taxon>Octopodiformes</taxon>
        <taxon>Octopoda</taxon>
        <taxon>Incirrata</taxon>
        <taxon>Octopodidae</taxon>
        <taxon>Octopus</taxon>
    </lineage>
</organism>